<evidence type="ECO:0000256" key="1">
    <source>
        <dbReference type="SAM" id="MobiDB-lite"/>
    </source>
</evidence>
<evidence type="ECO:0000313" key="3">
    <source>
        <dbReference type="EMBL" id="MFG1255383.1"/>
    </source>
</evidence>
<dbReference type="Proteomes" id="UP001604043">
    <property type="component" value="Unassembled WGS sequence"/>
</dbReference>
<dbReference type="InterPro" id="IPR032047">
    <property type="entry name" value="ResT/TelK_cat"/>
</dbReference>
<dbReference type="Gene3D" id="6.10.140.1780">
    <property type="match status" value="1"/>
</dbReference>
<feature type="region of interest" description="Disordered" evidence="1">
    <location>
        <begin position="81"/>
        <end position="128"/>
    </location>
</feature>
<comment type="caution">
    <text evidence="3">The sequence shown here is derived from an EMBL/GenBank/DDBJ whole genome shotgun (WGS) entry which is preliminary data.</text>
</comment>
<reference evidence="3 4" key="1">
    <citation type="submission" date="2024-02" db="EMBL/GenBank/DDBJ databases">
        <title>Expansion and revision of Xanthobacter and proposal of Roseixanthobacter gen. nov.</title>
        <authorList>
            <person name="Soltysiak M.P.M."/>
            <person name="Jalihal A."/>
            <person name="Ory A."/>
            <person name="Chrisophersen C."/>
            <person name="Lee A.D."/>
            <person name="Boulton J."/>
            <person name="Springer M."/>
        </authorList>
    </citation>
    <scope>NUCLEOTIDE SEQUENCE [LARGE SCALE GENOMIC DNA]</scope>
    <source>
        <strain evidence="3 4">CB5</strain>
    </source>
</reference>
<dbReference type="Pfam" id="PF16684">
    <property type="entry name" value="ResT-TelK_cat"/>
    <property type="match status" value="1"/>
</dbReference>
<accession>A0ABW6ZNF6</accession>
<keyword evidence="4" id="KW-1185">Reference proteome</keyword>
<feature type="domain" description="Telomere resolvase ResT/TelK catalytic" evidence="2">
    <location>
        <begin position="242"/>
        <end position="448"/>
    </location>
</feature>
<proteinExistence type="predicted"/>
<dbReference type="InterPro" id="IPR038280">
    <property type="entry name" value="ResT/TelK_cat_sf"/>
</dbReference>
<organism evidence="3 4">
    <name type="scientific">Xanthobacter aminoxidans</name>
    <dbReference type="NCBI Taxonomy" id="186280"/>
    <lineage>
        <taxon>Bacteria</taxon>
        <taxon>Pseudomonadati</taxon>
        <taxon>Pseudomonadota</taxon>
        <taxon>Alphaproteobacteria</taxon>
        <taxon>Hyphomicrobiales</taxon>
        <taxon>Xanthobacteraceae</taxon>
        <taxon>Xanthobacter</taxon>
    </lineage>
</organism>
<gene>
    <name evidence="3" type="ORF">V5F30_24445</name>
</gene>
<feature type="compositionally biased region" description="Basic and acidic residues" evidence="1">
    <location>
        <begin position="81"/>
        <end position="93"/>
    </location>
</feature>
<name>A0ABW6ZNF6_9HYPH</name>
<sequence length="512" mass="56901">MSRPPSLRRAIEKFKTDLGEAKKSDAALREILAEARDAVLAYYSGNSAKQTIYLYRKAAREVLGEEHPTLEELVFVRLPEAREEGETDSKEIAAEPSIGSAPPARQPARPAAVEQSFAPGPAPDTTPAAAKVSRATLNAAGRRPRLQETIAAFTQRLRDVESEQEVIDLWAKELALHTHLAHSTQLNYIAKYRADIRNVYGDDSDFLKVVVSPTDLVNTVTSARNAGILDEHRNLVGIRHWRKILARATSLLKADDPLAIGIGLIVLTGRRPVEIFTSGLFERSPLPNGVPGAFEKWQVLFAGQAKTRAKEGTRYGQAYHIPVLAPARQIVEAYERLRKHPKAQTRLSVSSRTGDAVYKTIRWDKMTAEEFGRALRMSLREAVTEAFDDLWPETEPLTPYSFRSLYVTVAYQQFCSRQVSMPSYICAILGHSNEGGKGLETAHAYMDYFLMEEDEEPSAAAVRPTRRRLDQARERIRERLEAIGKLPAGDADSDELEDLQADLADALGDSSP</sequence>
<evidence type="ECO:0000259" key="2">
    <source>
        <dbReference type="Pfam" id="PF16684"/>
    </source>
</evidence>
<evidence type="ECO:0000313" key="4">
    <source>
        <dbReference type="Proteomes" id="UP001604043"/>
    </source>
</evidence>
<dbReference type="Gene3D" id="1.10.443.30">
    <property type="entry name" value="Telomere resolvase"/>
    <property type="match status" value="1"/>
</dbReference>
<dbReference type="RefSeq" id="WP_394010464.1">
    <property type="nucleotide sequence ID" value="NZ_JBAFUR010000011.1"/>
</dbReference>
<protein>
    <submittedName>
        <fullName evidence="3">Protelomerase family protein</fullName>
    </submittedName>
</protein>
<dbReference type="EMBL" id="JBAFUR010000011">
    <property type="protein sequence ID" value="MFG1255383.1"/>
    <property type="molecule type" value="Genomic_DNA"/>
</dbReference>
<feature type="compositionally biased region" description="Low complexity" evidence="1">
    <location>
        <begin position="101"/>
        <end position="112"/>
    </location>
</feature>